<evidence type="ECO:0000313" key="2">
    <source>
        <dbReference type="EMBL" id="KAG0575094.1"/>
    </source>
</evidence>
<accession>A0A8T0HVN8</accession>
<dbReference type="AlphaFoldDB" id="A0A8T0HVN8"/>
<gene>
    <name evidence="2" type="ORF">KC19_VG317800</name>
</gene>
<comment type="caution">
    <text evidence="2">The sequence shown here is derived from an EMBL/GenBank/DDBJ whole genome shotgun (WGS) entry which is preliminary data.</text>
</comment>
<protein>
    <submittedName>
        <fullName evidence="2">Uncharacterized protein</fullName>
    </submittedName>
</protein>
<feature type="signal peptide" evidence="1">
    <location>
        <begin position="1"/>
        <end position="24"/>
    </location>
</feature>
<organism evidence="2 3">
    <name type="scientific">Ceratodon purpureus</name>
    <name type="common">Fire moss</name>
    <name type="synonym">Dicranum purpureum</name>
    <dbReference type="NCBI Taxonomy" id="3225"/>
    <lineage>
        <taxon>Eukaryota</taxon>
        <taxon>Viridiplantae</taxon>
        <taxon>Streptophyta</taxon>
        <taxon>Embryophyta</taxon>
        <taxon>Bryophyta</taxon>
        <taxon>Bryophytina</taxon>
        <taxon>Bryopsida</taxon>
        <taxon>Dicranidae</taxon>
        <taxon>Pseudoditrichales</taxon>
        <taxon>Ditrichaceae</taxon>
        <taxon>Ceratodon</taxon>
    </lineage>
</organism>
<evidence type="ECO:0000313" key="3">
    <source>
        <dbReference type="Proteomes" id="UP000822688"/>
    </source>
</evidence>
<feature type="chain" id="PRO_5035857464" evidence="1">
    <location>
        <begin position="25"/>
        <end position="181"/>
    </location>
</feature>
<evidence type="ECO:0000256" key="1">
    <source>
        <dbReference type="SAM" id="SignalP"/>
    </source>
</evidence>
<dbReference type="EMBL" id="CM026426">
    <property type="protein sequence ID" value="KAG0575094.1"/>
    <property type="molecule type" value="Genomic_DNA"/>
</dbReference>
<proteinExistence type="predicted"/>
<name>A0A8T0HVN8_CERPU</name>
<keyword evidence="3" id="KW-1185">Reference proteome</keyword>
<sequence>MCIPALSLLLTLWSDCCLYAFVEQHHTKMKPKAQIDWAWGNPALKSAFMGWMSCVFLRQDPRQDDYPELPAIGRLLASAKKDFWNEDCYKEMILLGKVSGLSFKEYASKLPRQSGRPGSCLALPIVIDTDDVEVKDDEGYSNAVGRPVGATNEILEPVTPVNSTSGSNSFYAEDVNLLSLQ</sequence>
<dbReference type="Proteomes" id="UP000822688">
    <property type="component" value="Chromosome V"/>
</dbReference>
<reference evidence="2" key="1">
    <citation type="submission" date="2020-06" db="EMBL/GenBank/DDBJ databases">
        <title>WGS assembly of Ceratodon purpureus strain R40.</title>
        <authorList>
            <person name="Carey S.B."/>
            <person name="Jenkins J."/>
            <person name="Shu S."/>
            <person name="Lovell J.T."/>
            <person name="Sreedasyam A."/>
            <person name="Maumus F."/>
            <person name="Tiley G.P."/>
            <person name="Fernandez-Pozo N."/>
            <person name="Barry K."/>
            <person name="Chen C."/>
            <person name="Wang M."/>
            <person name="Lipzen A."/>
            <person name="Daum C."/>
            <person name="Saski C.A."/>
            <person name="Payton A.C."/>
            <person name="Mcbreen J.C."/>
            <person name="Conrad R.E."/>
            <person name="Kollar L.M."/>
            <person name="Olsson S."/>
            <person name="Huttunen S."/>
            <person name="Landis J.B."/>
            <person name="Wickett N.J."/>
            <person name="Johnson M.G."/>
            <person name="Rensing S.A."/>
            <person name="Grimwood J."/>
            <person name="Schmutz J."/>
            <person name="Mcdaniel S.F."/>
        </authorList>
    </citation>
    <scope>NUCLEOTIDE SEQUENCE</scope>
    <source>
        <strain evidence="2">R40</strain>
    </source>
</reference>
<keyword evidence="1" id="KW-0732">Signal</keyword>